<dbReference type="Proteomes" id="UP001319080">
    <property type="component" value="Unassembled WGS sequence"/>
</dbReference>
<reference evidence="4 5" key="1">
    <citation type="submission" date="2021-05" db="EMBL/GenBank/DDBJ databases">
        <title>A Polyphasic approach of four new species of the genus Ohtaekwangia: Ohtaekwangia histidinii sp. nov., Ohtaekwangia cretensis sp. nov., Ohtaekwangia indiensis sp. nov., Ohtaekwangia reichenbachii sp. nov. from diverse environment.</title>
        <authorList>
            <person name="Octaviana S."/>
        </authorList>
    </citation>
    <scope>NUCLEOTIDE SEQUENCE [LARGE SCALE GENOMIC DNA]</scope>
    <source>
        <strain evidence="4 5">PWU5</strain>
    </source>
</reference>
<dbReference type="GO" id="GO:0031956">
    <property type="term" value="F:medium-chain fatty acid-CoA ligase activity"/>
    <property type="evidence" value="ECO:0007669"/>
    <property type="project" value="TreeGrafter"/>
</dbReference>
<evidence type="ECO:0000313" key="5">
    <source>
        <dbReference type="Proteomes" id="UP001319080"/>
    </source>
</evidence>
<dbReference type="InterPro" id="IPR000873">
    <property type="entry name" value="AMP-dep_synth/lig_dom"/>
</dbReference>
<dbReference type="PANTHER" id="PTHR43201">
    <property type="entry name" value="ACYL-COA SYNTHETASE"/>
    <property type="match status" value="1"/>
</dbReference>
<dbReference type="Pfam" id="PF00501">
    <property type="entry name" value="AMP-binding"/>
    <property type="match status" value="1"/>
</dbReference>
<dbReference type="EMBL" id="JAHESE010000038">
    <property type="protein sequence ID" value="MBT1711679.1"/>
    <property type="molecule type" value="Genomic_DNA"/>
</dbReference>
<evidence type="ECO:0000256" key="2">
    <source>
        <dbReference type="ARBA" id="ARBA00022598"/>
    </source>
</evidence>
<dbReference type="AlphaFoldDB" id="A0AAP2E4N3"/>
<dbReference type="PANTHER" id="PTHR43201:SF5">
    <property type="entry name" value="MEDIUM-CHAIN ACYL-COA LIGASE ACSF2, MITOCHONDRIAL"/>
    <property type="match status" value="1"/>
</dbReference>
<dbReference type="RefSeq" id="WP_254087249.1">
    <property type="nucleotide sequence ID" value="NZ_JAHESE010000038.1"/>
</dbReference>
<dbReference type="Gene3D" id="2.30.38.10">
    <property type="entry name" value="Luciferase, Domain 3"/>
    <property type="match status" value="2"/>
</dbReference>
<name>A0AAP2E4N3_9BACT</name>
<evidence type="ECO:0000256" key="1">
    <source>
        <dbReference type="ARBA" id="ARBA00006432"/>
    </source>
</evidence>
<protein>
    <submittedName>
        <fullName evidence="4">AMP-binding protein</fullName>
    </submittedName>
</protein>
<keyword evidence="5" id="KW-1185">Reference proteome</keyword>
<dbReference type="GO" id="GO:0006631">
    <property type="term" value="P:fatty acid metabolic process"/>
    <property type="evidence" value="ECO:0007669"/>
    <property type="project" value="TreeGrafter"/>
</dbReference>
<dbReference type="SUPFAM" id="SSF56801">
    <property type="entry name" value="Acetyl-CoA synthetase-like"/>
    <property type="match status" value="1"/>
</dbReference>
<evidence type="ECO:0000313" key="4">
    <source>
        <dbReference type="EMBL" id="MBT1711679.1"/>
    </source>
</evidence>
<keyword evidence="2" id="KW-0436">Ligase</keyword>
<comment type="similarity">
    <text evidence="1">Belongs to the ATP-dependent AMP-binding enzyme family.</text>
</comment>
<proteinExistence type="inferred from homology"/>
<evidence type="ECO:0000259" key="3">
    <source>
        <dbReference type="Pfam" id="PF00501"/>
    </source>
</evidence>
<feature type="domain" description="AMP-dependent synthetase/ligase" evidence="3">
    <location>
        <begin position="1"/>
        <end position="123"/>
    </location>
</feature>
<gene>
    <name evidence="4" type="ORF">KK062_25775</name>
</gene>
<accession>A0AAP2E4N3</accession>
<comment type="caution">
    <text evidence="4">The sequence shown here is derived from an EMBL/GenBank/DDBJ whole genome shotgun (WGS) entry which is preliminary data.</text>
</comment>
<sequence length="195" mass="21968">MPIYHSYGLSVLFLGLMLNKTLFLINKFDPTVVAKEIELNRIEVAILIPQMINKLLDFKMESLRCVVSCADILPPSILQAATGKFGDIVFNFYGTSETGLATIATPAMLAIRPDTIGRPIRDEEGSFVLYVRSRFAMRAGYIRTGDIAAVDERGWYYLHGRADHLVVVNGVNVYPYTRTSYCRWCTNTRQCSMPI</sequence>
<organism evidence="4 5">
    <name type="scientific">Dawidia cretensis</name>
    <dbReference type="NCBI Taxonomy" id="2782350"/>
    <lineage>
        <taxon>Bacteria</taxon>
        <taxon>Pseudomonadati</taxon>
        <taxon>Bacteroidota</taxon>
        <taxon>Cytophagia</taxon>
        <taxon>Cytophagales</taxon>
        <taxon>Chryseotaleaceae</taxon>
        <taxon>Dawidia</taxon>
    </lineage>
</organism>
<dbReference type="Gene3D" id="3.40.50.980">
    <property type="match status" value="1"/>
</dbReference>